<evidence type="ECO:0000313" key="2">
    <source>
        <dbReference type="EMBL" id="GHI72893.1"/>
    </source>
</evidence>
<proteinExistence type="predicted"/>
<accession>A0ABQ3SXM2</accession>
<dbReference type="EMBL" id="BNEC01000005">
    <property type="protein sequence ID" value="GHI72893.1"/>
    <property type="molecule type" value="Genomic_DNA"/>
</dbReference>
<keyword evidence="1" id="KW-0812">Transmembrane</keyword>
<gene>
    <name evidence="2" type="ORF">Snoj_68110</name>
</gene>
<reference evidence="3" key="1">
    <citation type="submission" date="2023-07" db="EMBL/GenBank/DDBJ databases">
        <title>Whole genome shotgun sequence of Streptomyces nojiriensis NBRC 13794.</title>
        <authorList>
            <person name="Komaki H."/>
            <person name="Tamura T."/>
        </authorList>
    </citation>
    <scope>NUCLEOTIDE SEQUENCE [LARGE SCALE GENOMIC DNA]</scope>
    <source>
        <strain evidence="3">NBRC 13794</strain>
    </source>
</reference>
<feature type="transmembrane region" description="Helical" evidence="1">
    <location>
        <begin position="75"/>
        <end position="98"/>
    </location>
</feature>
<dbReference type="Pfam" id="PF19832">
    <property type="entry name" value="DUF6313"/>
    <property type="match status" value="1"/>
</dbReference>
<keyword evidence="1" id="KW-1133">Transmembrane helix</keyword>
<organism evidence="2 3">
    <name type="scientific">Streptomyces nojiriensis</name>
    <dbReference type="NCBI Taxonomy" id="66374"/>
    <lineage>
        <taxon>Bacteria</taxon>
        <taxon>Bacillati</taxon>
        <taxon>Actinomycetota</taxon>
        <taxon>Actinomycetes</taxon>
        <taxon>Kitasatosporales</taxon>
        <taxon>Streptomycetaceae</taxon>
        <taxon>Streptomyces</taxon>
    </lineage>
</organism>
<dbReference type="Proteomes" id="UP000613974">
    <property type="component" value="Unassembled WGS sequence"/>
</dbReference>
<keyword evidence="3" id="KW-1185">Reference proteome</keyword>
<comment type="caution">
    <text evidence="2">The sequence shown here is derived from an EMBL/GenBank/DDBJ whole genome shotgun (WGS) entry which is preliminary data.</text>
</comment>
<sequence>MPPLPGQSVAVWIRRTFRSRKALSGVTQWFIDWGIPIALLIGVVWVFGARRSEKGWSGIYRTFTLIDPPAHVSSWVASVLGWLLVPALIGGVAGHVIAARMQRVKEIATNHLFQQRGLGRRLKLPGRITFLESLHLKSAEDQEFLDRYVRRAHRGDWKKAQDHWEVLVRDVLCTVDLAELDRTEALESAESFARAVMWMTGYQDKCLVCTARTDHP</sequence>
<dbReference type="InterPro" id="IPR046280">
    <property type="entry name" value="DUF6313"/>
</dbReference>
<evidence type="ECO:0000313" key="3">
    <source>
        <dbReference type="Proteomes" id="UP000613974"/>
    </source>
</evidence>
<feature type="transmembrane region" description="Helical" evidence="1">
    <location>
        <begin position="22"/>
        <end position="47"/>
    </location>
</feature>
<evidence type="ECO:0000256" key="1">
    <source>
        <dbReference type="SAM" id="Phobius"/>
    </source>
</evidence>
<name>A0ABQ3SXM2_9ACTN</name>
<keyword evidence="1" id="KW-0472">Membrane</keyword>
<protein>
    <submittedName>
        <fullName evidence="2">Uncharacterized protein</fullName>
    </submittedName>
</protein>